<proteinExistence type="predicted"/>
<keyword evidence="2" id="KW-1185">Reference proteome</keyword>
<dbReference type="AlphaFoldDB" id="A0A974BN99"/>
<organism evidence="1 2">
    <name type="scientific">Sedimentibacter hydroxybenzoicus DSM 7310</name>
    <dbReference type="NCBI Taxonomy" id="1123245"/>
    <lineage>
        <taxon>Bacteria</taxon>
        <taxon>Bacillati</taxon>
        <taxon>Bacillota</taxon>
        <taxon>Tissierellia</taxon>
        <taxon>Sedimentibacter</taxon>
    </lineage>
</organism>
<evidence type="ECO:0000313" key="2">
    <source>
        <dbReference type="Proteomes" id="UP000611629"/>
    </source>
</evidence>
<gene>
    <name evidence="1" type="ORF">HZF24_18240</name>
</gene>
<evidence type="ECO:0000313" key="1">
    <source>
        <dbReference type="EMBL" id="NYB76091.1"/>
    </source>
</evidence>
<protein>
    <submittedName>
        <fullName evidence="1">MBL fold metallo-hydrolase</fullName>
    </submittedName>
</protein>
<dbReference type="EMBL" id="JACBNQ010000041">
    <property type="protein sequence ID" value="NYB76091.1"/>
    <property type="molecule type" value="Genomic_DNA"/>
</dbReference>
<dbReference type="PANTHER" id="PTHR42967">
    <property type="entry name" value="METAL DEPENDENT HYDROLASE"/>
    <property type="match status" value="1"/>
</dbReference>
<sequence length="240" mass="28438">MKIYYVYHSCFIVETDNSFFMFDYFKNKQDKQENFDFNKLLKQIIKSPKPLYVFASHSHQDHFNQSIFSFAEEKSNTYYILSSDIKLYNNIDNIYVAKQNTENKINNLTINTFGSTDEGVSFLIDDEGTHIFHAGDLNWWKWPDDTEEEEKEMEDAFKTIIEDIIKLNVKIDVAFFPVDGRLEQNYKCGGEYFIEKLQPKVFIPMHFWDNFKTASDFKNHMTNTSTNIIEISHNSEIIKL</sequence>
<dbReference type="Gene3D" id="3.60.15.10">
    <property type="entry name" value="Ribonuclease Z/Hydroxyacylglutathione hydrolase-like"/>
    <property type="match status" value="1"/>
</dbReference>
<reference evidence="1" key="1">
    <citation type="submission" date="2020-07" db="EMBL/GenBank/DDBJ databases">
        <title>Genomic analysis of a strain of Sedimentibacter Hydroxybenzoicus DSM7310.</title>
        <authorList>
            <person name="Ma S."/>
        </authorList>
    </citation>
    <scope>NUCLEOTIDE SEQUENCE</scope>
    <source>
        <strain evidence="1">DSM 7310</strain>
    </source>
</reference>
<comment type="caution">
    <text evidence="1">The sequence shown here is derived from an EMBL/GenBank/DDBJ whole genome shotgun (WGS) entry which is preliminary data.</text>
</comment>
<dbReference type="Proteomes" id="UP000611629">
    <property type="component" value="Unassembled WGS sequence"/>
</dbReference>
<dbReference type="InterPro" id="IPR036866">
    <property type="entry name" value="RibonucZ/Hydroxyglut_hydro"/>
</dbReference>
<dbReference type="PANTHER" id="PTHR42967:SF1">
    <property type="entry name" value="MBL FOLD METALLO-HYDROLASE"/>
    <property type="match status" value="1"/>
</dbReference>
<dbReference type="RefSeq" id="WP_179239809.1">
    <property type="nucleotide sequence ID" value="NZ_JACBNQ010000041.1"/>
</dbReference>
<name>A0A974BN99_SEDHY</name>
<accession>A0A974BN99</accession>
<dbReference type="Pfam" id="PF13483">
    <property type="entry name" value="Lactamase_B_3"/>
    <property type="match status" value="1"/>
</dbReference>
<dbReference type="SUPFAM" id="SSF56281">
    <property type="entry name" value="Metallo-hydrolase/oxidoreductase"/>
    <property type="match status" value="1"/>
</dbReference>